<accession>A0ABZ3FBM2</accession>
<keyword evidence="2" id="KW-1185">Reference proteome</keyword>
<proteinExistence type="predicted"/>
<evidence type="ECO:0000313" key="1">
    <source>
        <dbReference type="EMBL" id="XAM41207.1"/>
    </source>
</evidence>
<gene>
    <name evidence="1" type="ORF">TPELB_15180</name>
</gene>
<evidence type="ECO:0000313" key="2">
    <source>
        <dbReference type="Proteomes" id="UP001477947"/>
    </source>
</evidence>
<name>A0ABZ3FBM2_9FIRM</name>
<reference evidence="1 2" key="1">
    <citation type="submission" date="2024-04" db="EMBL/GenBank/DDBJ databases">
        <title>Isolation and characterization of novel acetogenic strains of the genera Terrisporobacter and Acetoanaerobium.</title>
        <authorList>
            <person name="Boeer T."/>
            <person name="Schueler M.A."/>
            <person name="Lueschen A."/>
            <person name="Eysell L."/>
            <person name="Droege J."/>
            <person name="Heinemann M."/>
            <person name="Engelhardt L."/>
            <person name="Basen M."/>
            <person name="Daniel R."/>
        </authorList>
    </citation>
    <scope>NUCLEOTIDE SEQUENCE [LARGE SCALE GENOMIC DNA]</scope>
    <source>
        <strain evidence="1 2">ELB</strain>
    </source>
</reference>
<organism evidence="1 2">
    <name type="scientific">Terrisporobacter petrolearius</name>
    <dbReference type="NCBI Taxonomy" id="1460447"/>
    <lineage>
        <taxon>Bacteria</taxon>
        <taxon>Bacillati</taxon>
        <taxon>Bacillota</taxon>
        <taxon>Clostridia</taxon>
        <taxon>Peptostreptococcales</taxon>
        <taxon>Peptostreptococcaceae</taxon>
        <taxon>Terrisporobacter</taxon>
    </lineage>
</organism>
<dbReference type="Proteomes" id="UP001477947">
    <property type="component" value="Chromosome"/>
</dbReference>
<sequence length="47" mass="5391">MTLLILKEPKAFYEQIDLLKSRDLIISDKEKAKFILSNTIIIGLVIT</sequence>
<dbReference type="RefSeq" id="WP_343339165.1">
    <property type="nucleotide sequence ID" value="NZ_CP154622.1"/>
</dbReference>
<protein>
    <submittedName>
        <fullName evidence="1">Uncharacterized protein</fullName>
    </submittedName>
</protein>
<dbReference type="EMBL" id="CP154622">
    <property type="protein sequence ID" value="XAM41207.1"/>
    <property type="molecule type" value="Genomic_DNA"/>
</dbReference>